<dbReference type="Proteomes" id="UP001169242">
    <property type="component" value="Unassembled WGS sequence"/>
</dbReference>
<evidence type="ECO:0000313" key="3">
    <source>
        <dbReference type="Proteomes" id="UP001169242"/>
    </source>
</evidence>
<sequence length="100" mass="11102">MEECKMRGFPTQKQVERIKEMYPIGTVIELTADMDDPYAPIGKGVQGEVVGVDDAGTLHMKWQNGRSLGVVVGEDSFKVISKPDEQQMEHLNMEMGGMSI</sequence>
<keyword evidence="3" id="KW-1185">Reference proteome</keyword>
<proteinExistence type="predicted"/>
<evidence type="ECO:0000313" key="2">
    <source>
        <dbReference type="EMBL" id="MDA3731413.1"/>
    </source>
</evidence>
<dbReference type="RefSeq" id="WP_271011798.1">
    <property type="nucleotide sequence ID" value="NZ_JAQIFT010000033.1"/>
</dbReference>
<protein>
    <submittedName>
        <fullName evidence="2">DUF4314 domain-containing protein</fullName>
    </submittedName>
</protein>
<dbReference type="Pfam" id="PF14192">
    <property type="entry name" value="DUF4314"/>
    <property type="match status" value="1"/>
</dbReference>
<reference evidence="2" key="1">
    <citation type="journal article" date="2023" name="Int. J. Syst. Evol. Microbiol.">
        <title>&lt;i&gt;Holtiella tumoricola&lt;/i&gt; gen. nov. sp. nov., isolated from a human clinical sample.</title>
        <authorList>
            <person name="Allen-Vercoe E."/>
            <person name="Daigneault M.C."/>
            <person name="Vancuren S.J."/>
            <person name="Cochrane K."/>
            <person name="O'Neal L.L."/>
            <person name="Sankaranarayanan K."/>
            <person name="Lawson P.A."/>
        </authorList>
    </citation>
    <scope>NUCLEOTIDE SEQUENCE</scope>
    <source>
        <strain evidence="2">CC70A</strain>
    </source>
</reference>
<dbReference type="EMBL" id="JAQIFT010000033">
    <property type="protein sequence ID" value="MDA3731413.1"/>
    <property type="molecule type" value="Genomic_DNA"/>
</dbReference>
<feature type="domain" description="DUF4314" evidence="1">
    <location>
        <begin position="12"/>
        <end position="80"/>
    </location>
</feature>
<name>A0AA42DMJ0_9FIRM</name>
<dbReference type="InterPro" id="IPR025463">
    <property type="entry name" value="DUF4314"/>
</dbReference>
<dbReference type="AlphaFoldDB" id="A0AA42DMJ0"/>
<gene>
    <name evidence="2" type="ORF">PBV87_07980</name>
</gene>
<comment type="caution">
    <text evidence="2">The sequence shown here is derived from an EMBL/GenBank/DDBJ whole genome shotgun (WGS) entry which is preliminary data.</text>
</comment>
<organism evidence="2 3">
    <name type="scientific">Holtiella tumoricola</name>
    <dbReference type="NCBI Taxonomy" id="3018743"/>
    <lineage>
        <taxon>Bacteria</taxon>
        <taxon>Bacillati</taxon>
        <taxon>Bacillota</taxon>
        <taxon>Clostridia</taxon>
        <taxon>Lachnospirales</taxon>
        <taxon>Cellulosilyticaceae</taxon>
        <taxon>Holtiella</taxon>
    </lineage>
</organism>
<evidence type="ECO:0000259" key="1">
    <source>
        <dbReference type="Pfam" id="PF14192"/>
    </source>
</evidence>
<accession>A0AA42DMJ0</accession>